<evidence type="ECO:0000256" key="7">
    <source>
        <dbReference type="SAM" id="MobiDB-lite"/>
    </source>
</evidence>
<dbReference type="SMART" id="SM00185">
    <property type="entry name" value="ARM"/>
    <property type="match status" value="10"/>
</dbReference>
<evidence type="ECO:0000256" key="4">
    <source>
        <dbReference type="ARBA" id="ARBA00022490"/>
    </source>
</evidence>
<keyword evidence="9" id="KW-1185">Reference proteome</keyword>
<proteinExistence type="predicted"/>
<evidence type="ECO:0000256" key="3">
    <source>
        <dbReference type="ARBA" id="ARBA00013746"/>
    </source>
</evidence>
<feature type="region of interest" description="Disordered" evidence="7">
    <location>
        <begin position="469"/>
        <end position="509"/>
    </location>
</feature>
<dbReference type="GO" id="GO:0005634">
    <property type="term" value="C:nucleus"/>
    <property type="evidence" value="ECO:0007669"/>
    <property type="project" value="UniProtKB-SubCell"/>
</dbReference>
<keyword evidence="4" id="KW-0963">Cytoplasm</keyword>
<comment type="caution">
    <text evidence="8">The sequence shown here is derived from an EMBL/GenBank/DDBJ whole genome shotgun (WGS) entry which is preliminary data.</text>
</comment>
<keyword evidence="6" id="KW-0539">Nucleus</keyword>
<dbReference type="GO" id="GO:0034657">
    <property type="term" value="C:GID complex"/>
    <property type="evidence" value="ECO:0007669"/>
    <property type="project" value="TreeGrafter"/>
</dbReference>
<evidence type="ECO:0000256" key="1">
    <source>
        <dbReference type="ARBA" id="ARBA00004123"/>
    </source>
</evidence>
<dbReference type="FunFam" id="1.25.10.10:FF:000070">
    <property type="entry name" value="armadillo repeat-containing protein 8 isoform X1"/>
    <property type="match status" value="1"/>
</dbReference>
<dbReference type="InterPro" id="IPR038739">
    <property type="entry name" value="ARMC8/Vid28"/>
</dbReference>
<keyword evidence="5" id="KW-0677">Repeat</keyword>
<dbReference type="GO" id="GO:0005737">
    <property type="term" value="C:cytoplasm"/>
    <property type="evidence" value="ECO:0007669"/>
    <property type="project" value="UniProtKB-SubCell"/>
</dbReference>
<dbReference type="SUPFAM" id="SSF48371">
    <property type="entry name" value="ARM repeat"/>
    <property type="match status" value="1"/>
</dbReference>
<evidence type="ECO:0000256" key="6">
    <source>
        <dbReference type="ARBA" id="ARBA00023242"/>
    </source>
</evidence>
<dbReference type="PANTHER" id="PTHR15651">
    <property type="entry name" value="ARMADILLO REPEAT-CONTAINING PROTEIN 8"/>
    <property type="match status" value="1"/>
</dbReference>
<name>A0A834XYG6_APHGI</name>
<dbReference type="PANTHER" id="PTHR15651:SF7">
    <property type="entry name" value="ARMADILLO REPEAT-CONTAINING PROTEIN 8"/>
    <property type="match status" value="1"/>
</dbReference>
<evidence type="ECO:0000256" key="2">
    <source>
        <dbReference type="ARBA" id="ARBA00004496"/>
    </source>
</evidence>
<protein>
    <recommendedName>
        <fullName evidence="3">Armadillo repeat-containing protein 8</fullName>
    </recommendedName>
</protein>
<dbReference type="Proteomes" id="UP000639338">
    <property type="component" value="Unassembled WGS sequence"/>
</dbReference>
<evidence type="ECO:0000256" key="5">
    <source>
        <dbReference type="ARBA" id="ARBA00022737"/>
    </source>
</evidence>
<dbReference type="EMBL" id="JACMRX010000002">
    <property type="protein sequence ID" value="KAF7995880.1"/>
    <property type="molecule type" value="Genomic_DNA"/>
</dbReference>
<dbReference type="InterPro" id="IPR000225">
    <property type="entry name" value="Armadillo"/>
</dbReference>
<sequence length="748" mass="82982">MVSVMQPFMDVESSRSYIDELYSPDPQKCLEAIICLKNSVIGSNRQKGSVIAQGVVPRLLQLLGDTSGINVGERIRLESVVTLGSLAKGTDQHVLALIDLGVVPLILQVLLSTTKTSTTTNNDNEKLIDNLIEACLRCLRTVFQHQSAPIQMIYENSELVPCLLSLSSKSVTCQICMSTILTTACKTQDEQSTLMKGGAIDALLCQLESPLTEVQLPALACLANMCYQNRIVSTIVSNTKITNNDDKTLPTILGKLIGRDKNTLVQLEASRCISYLHRAGALTSTDSRVIYRALPCLVRLCHRDRTPRERIAAAETLAYLTEVDTDLQRLASISNHLIPTLAELLRPHPQVQDTQISQDMRQAAFRAFSSLGANDEDIRKKIIETENLMDLVVSGLQDPGGPRVRLAAVRCLHSLSRSVQQLRTTFQDHAVWRPLMQLLHGADKGFGIADNGRINTNINNINNSANSSCNNNNNNNNINNSNNNTNNTTNNNNNSNNNNSNNNINNINNDGGEEDLLTVASSTLCNLLLEFSPSKEPILESGGVELLCSLTKRPDPALRLNGIWALMNVAFQAEQRVKSQIFTCLGTDQIFRLLADSELPVVMKTLGLLRNLLSTKAHIDRIMDEHAAQVMQAVILVLEDDHPADVKEQALCILANVADGDRARDHIMANEDVLKKLMDYMMHTNVKLNIAAIFCVCNLVWREEPGAEQRQERLRELGFYRILQHLRFNKDSQLYDKVRTALAQFFDP</sequence>
<evidence type="ECO:0000313" key="9">
    <source>
        <dbReference type="Proteomes" id="UP000639338"/>
    </source>
</evidence>
<dbReference type="GO" id="GO:0043161">
    <property type="term" value="P:proteasome-mediated ubiquitin-dependent protein catabolic process"/>
    <property type="evidence" value="ECO:0007669"/>
    <property type="project" value="TreeGrafter"/>
</dbReference>
<evidence type="ECO:0000313" key="8">
    <source>
        <dbReference type="EMBL" id="KAF7995880.1"/>
    </source>
</evidence>
<dbReference type="Gene3D" id="1.25.10.10">
    <property type="entry name" value="Leucine-rich Repeat Variant"/>
    <property type="match status" value="2"/>
</dbReference>
<gene>
    <name evidence="8" type="ORF">HCN44_006987</name>
</gene>
<organism evidence="8 9">
    <name type="scientific">Aphidius gifuensis</name>
    <name type="common">Parasitoid wasp</name>
    <dbReference type="NCBI Taxonomy" id="684658"/>
    <lineage>
        <taxon>Eukaryota</taxon>
        <taxon>Metazoa</taxon>
        <taxon>Ecdysozoa</taxon>
        <taxon>Arthropoda</taxon>
        <taxon>Hexapoda</taxon>
        <taxon>Insecta</taxon>
        <taxon>Pterygota</taxon>
        <taxon>Neoptera</taxon>
        <taxon>Endopterygota</taxon>
        <taxon>Hymenoptera</taxon>
        <taxon>Apocrita</taxon>
        <taxon>Ichneumonoidea</taxon>
        <taxon>Braconidae</taxon>
        <taxon>Aphidiinae</taxon>
        <taxon>Aphidius</taxon>
    </lineage>
</organism>
<accession>A0A834XYG6</accession>
<dbReference type="InterPro" id="IPR016024">
    <property type="entry name" value="ARM-type_fold"/>
</dbReference>
<comment type="subcellular location">
    <subcellularLocation>
        <location evidence="2">Cytoplasm</location>
    </subcellularLocation>
    <subcellularLocation>
        <location evidence="1">Nucleus</location>
    </subcellularLocation>
</comment>
<dbReference type="OrthoDB" id="5559898at2759"/>
<dbReference type="InterPro" id="IPR011989">
    <property type="entry name" value="ARM-like"/>
</dbReference>
<dbReference type="AlphaFoldDB" id="A0A834XYG6"/>
<reference evidence="8 9" key="1">
    <citation type="submission" date="2020-08" db="EMBL/GenBank/DDBJ databases">
        <title>Aphidius gifuensis genome sequencing and assembly.</title>
        <authorList>
            <person name="Du Z."/>
        </authorList>
    </citation>
    <scope>NUCLEOTIDE SEQUENCE [LARGE SCALE GENOMIC DNA]</scope>
    <source>
        <strain evidence="8">YNYX2018</strain>
        <tissue evidence="8">Adults</tissue>
    </source>
</reference>